<evidence type="ECO:0000256" key="1">
    <source>
        <dbReference type="ARBA" id="ARBA00001974"/>
    </source>
</evidence>
<evidence type="ECO:0000256" key="11">
    <source>
        <dbReference type="ARBA" id="ARBA00060891"/>
    </source>
</evidence>
<name>A0A6M0RT02_9CYAN</name>
<feature type="domain" description="FAD/NAD(P)-binding" evidence="15">
    <location>
        <begin position="3"/>
        <end position="291"/>
    </location>
</feature>
<evidence type="ECO:0000256" key="4">
    <source>
        <dbReference type="ARBA" id="ARBA00022719"/>
    </source>
</evidence>
<comment type="function">
    <text evidence="10">Catalyzes the oxidation of hydrogen sulfide, with the help of a quinone. Consecutive reaction cycles lead to the accumulation of a polysulfide product on the active site Cys residues; these products are released when they exceed a critical length, typically as cyclooctasulfur.</text>
</comment>
<dbReference type="EMBL" id="QXHD01000004">
    <property type="protein sequence ID" value="NEZ59357.1"/>
    <property type="molecule type" value="Genomic_DNA"/>
</dbReference>
<dbReference type="AlphaFoldDB" id="A0A6M0RT02"/>
<evidence type="ECO:0000256" key="13">
    <source>
        <dbReference type="ARBA" id="ARBA00071264"/>
    </source>
</evidence>
<accession>A0A6M0RT02</accession>
<dbReference type="Gene3D" id="3.50.50.100">
    <property type="match status" value="1"/>
</dbReference>
<evidence type="ECO:0000256" key="8">
    <source>
        <dbReference type="ARBA" id="ARBA00023136"/>
    </source>
</evidence>
<keyword evidence="17" id="KW-1185">Reference proteome</keyword>
<dbReference type="SUPFAM" id="SSF51905">
    <property type="entry name" value="FAD/NAD(P)-binding domain"/>
    <property type="match status" value="2"/>
</dbReference>
<dbReference type="RefSeq" id="WP_163702281.1">
    <property type="nucleotide sequence ID" value="NZ_QXHD01000004.1"/>
</dbReference>
<dbReference type="GO" id="GO:0070224">
    <property type="term" value="F:sulfide:quinone oxidoreductase activity"/>
    <property type="evidence" value="ECO:0007669"/>
    <property type="project" value="UniProtKB-EC"/>
</dbReference>
<dbReference type="PANTHER" id="PTHR43755:SF1">
    <property type="entry name" value="FAD-DEPENDENT PYRIDINE NUCLEOTIDE-DISULPHIDE OXIDOREDUCTASE"/>
    <property type="match status" value="1"/>
</dbReference>
<evidence type="ECO:0000313" key="17">
    <source>
        <dbReference type="Proteomes" id="UP000481033"/>
    </source>
</evidence>
<dbReference type="GO" id="GO:0000166">
    <property type="term" value="F:nucleotide binding"/>
    <property type="evidence" value="ECO:0007669"/>
    <property type="project" value="UniProtKB-KW"/>
</dbReference>
<protein>
    <recommendedName>
        <fullName evidence="13">Sulfide-quinone reductase</fullName>
        <ecNumber evidence="12">1.8.5.4</ecNumber>
    </recommendedName>
    <alternativeName>
        <fullName evidence="14">Sulfide:quinone oxidoreductase</fullName>
    </alternativeName>
</protein>
<comment type="similarity">
    <text evidence="11">Belongs to the SQRD family.</text>
</comment>
<dbReference type="EC" id="1.8.5.4" evidence="12"/>
<gene>
    <name evidence="16" type="ORF">DXZ20_27675</name>
</gene>
<evidence type="ECO:0000256" key="9">
    <source>
        <dbReference type="ARBA" id="ARBA00050821"/>
    </source>
</evidence>
<comment type="caution">
    <text evidence="16">The sequence shown here is derived from an EMBL/GenBank/DDBJ whole genome shotgun (WGS) entry which is preliminary data.</text>
</comment>
<keyword evidence="7" id="KW-0560">Oxidoreductase</keyword>
<keyword evidence="5" id="KW-0547">Nucleotide-binding</keyword>
<dbReference type="Proteomes" id="UP000481033">
    <property type="component" value="Unassembled WGS sequence"/>
</dbReference>
<evidence type="ECO:0000256" key="6">
    <source>
        <dbReference type="ARBA" id="ARBA00022827"/>
    </source>
</evidence>
<evidence type="ECO:0000256" key="10">
    <source>
        <dbReference type="ARBA" id="ARBA00054727"/>
    </source>
</evidence>
<evidence type="ECO:0000256" key="5">
    <source>
        <dbReference type="ARBA" id="ARBA00022741"/>
    </source>
</evidence>
<dbReference type="InterPro" id="IPR023753">
    <property type="entry name" value="FAD/NAD-binding_dom"/>
</dbReference>
<evidence type="ECO:0000259" key="15">
    <source>
        <dbReference type="Pfam" id="PF07992"/>
    </source>
</evidence>
<keyword evidence="3" id="KW-0285">Flavoprotein</keyword>
<evidence type="ECO:0000256" key="12">
    <source>
        <dbReference type="ARBA" id="ARBA00066453"/>
    </source>
</evidence>
<dbReference type="FunFam" id="3.50.50.100:FF:000017">
    <property type="entry name" value="Sulfide-quinone reductase"/>
    <property type="match status" value="1"/>
</dbReference>
<keyword evidence="8" id="KW-0472">Membrane</keyword>
<dbReference type="GO" id="GO:0016020">
    <property type="term" value="C:membrane"/>
    <property type="evidence" value="ECO:0007669"/>
    <property type="project" value="UniProtKB-SubCell"/>
</dbReference>
<dbReference type="GO" id="GO:0048038">
    <property type="term" value="F:quinone binding"/>
    <property type="evidence" value="ECO:0007669"/>
    <property type="project" value="UniProtKB-KW"/>
</dbReference>
<sequence>MANVVVIGGGLAGLPIAYELRHLLPSEHTVTLISSESKFTFIPGLIQVALGLKPLEHVQLDLARLAQRHHLNWVPGKVTALDPQTHSITVEGEKTIEYDYVAIATGASLAFDQIPGLGPHGGYTQSVCTPDHSLTAHQAWLDLLKNPGPIVVGAAPGAGCFGPAYEFALMADHELRRRGLRDQVPITYVTPEPYAGHLGVSKVKNARELTANLMQKQGITVIENAAITAVDKHTITLDDGQQLPFNYSMVLPAFRGAKFIQAAPGLGDAKGFIPTLPTQRHPDFPNIYAAGVSIKLAQPDKTRVPIGLPKSGQMSEAMATAVAHNIAVELGAIKSPLQVPTLDALCFAEFGDTGIAYIAAPVLPDPETGKRKHSYAVRGPWVVWVKAAFEEYFMVKMRTGVGMPWFEKLGLRVIFGLQMLKPTTTNYEQTTVSP</sequence>
<evidence type="ECO:0000256" key="7">
    <source>
        <dbReference type="ARBA" id="ARBA00023002"/>
    </source>
</evidence>
<evidence type="ECO:0000313" key="16">
    <source>
        <dbReference type="EMBL" id="NEZ59357.1"/>
    </source>
</evidence>
<dbReference type="InterPro" id="IPR036188">
    <property type="entry name" value="FAD/NAD-bd_sf"/>
</dbReference>
<reference evidence="16 17" key="1">
    <citation type="journal article" date="2020" name="Microb. Ecol.">
        <title>Ecogenomics of the Marine Benthic Filamentous Cyanobacterium Adonisia.</title>
        <authorList>
            <person name="Walter J.M."/>
            <person name="Coutinho F.H."/>
            <person name="Leomil L."/>
            <person name="Hargreaves P.I."/>
            <person name="Campeao M.E."/>
            <person name="Vieira V.V."/>
            <person name="Silva B.S."/>
            <person name="Fistarol G.O."/>
            <person name="Salomon P.S."/>
            <person name="Sawabe T."/>
            <person name="Mino S."/>
            <person name="Hosokawa M."/>
            <person name="Miyashita H."/>
            <person name="Maruyama F."/>
            <person name="van Verk M.C."/>
            <person name="Dutilh B.E."/>
            <person name="Thompson C.C."/>
            <person name="Thompson F.L."/>
        </authorList>
    </citation>
    <scope>NUCLEOTIDE SEQUENCE [LARGE SCALE GENOMIC DNA]</scope>
    <source>
        <strain evidence="16 17">CCMR0081</strain>
    </source>
</reference>
<dbReference type="InterPro" id="IPR052541">
    <property type="entry name" value="SQRD"/>
</dbReference>
<proteinExistence type="inferred from homology"/>
<evidence type="ECO:0000256" key="3">
    <source>
        <dbReference type="ARBA" id="ARBA00022630"/>
    </source>
</evidence>
<evidence type="ECO:0000256" key="14">
    <source>
        <dbReference type="ARBA" id="ARBA00081101"/>
    </source>
</evidence>
<keyword evidence="4" id="KW-0874">Quinone</keyword>
<dbReference type="Pfam" id="PF07992">
    <property type="entry name" value="Pyr_redox_2"/>
    <property type="match status" value="1"/>
</dbReference>
<keyword evidence="6" id="KW-0274">FAD</keyword>
<organism evidence="16 17">
    <name type="scientific">Adonisia turfae CCMR0081</name>
    <dbReference type="NCBI Taxonomy" id="2292702"/>
    <lineage>
        <taxon>Bacteria</taxon>
        <taxon>Bacillati</taxon>
        <taxon>Cyanobacteriota</taxon>
        <taxon>Adonisia</taxon>
        <taxon>Adonisia turfae</taxon>
    </lineage>
</organism>
<evidence type="ECO:0000256" key="2">
    <source>
        <dbReference type="ARBA" id="ARBA00004170"/>
    </source>
</evidence>
<comment type="cofactor">
    <cofactor evidence="1">
        <name>FAD</name>
        <dbReference type="ChEBI" id="CHEBI:57692"/>
    </cofactor>
</comment>
<comment type="subcellular location">
    <subcellularLocation>
        <location evidence="2">Membrane</location>
        <topology evidence="2">Peripheral membrane protein</topology>
    </subcellularLocation>
</comment>
<dbReference type="PANTHER" id="PTHR43755">
    <property type="match status" value="1"/>
</dbReference>
<comment type="catalytic activity">
    <reaction evidence="9">
        <text>n a quinone + n hydrogen sulfide + n H(+) = polysulfur(n-2) + n a quinol</text>
        <dbReference type="Rhea" id="RHEA:30239"/>
        <dbReference type="Rhea" id="RHEA-COMP:19475"/>
        <dbReference type="ChEBI" id="CHEBI:15378"/>
        <dbReference type="ChEBI" id="CHEBI:17909"/>
        <dbReference type="ChEBI" id="CHEBI:24646"/>
        <dbReference type="ChEBI" id="CHEBI:29919"/>
        <dbReference type="ChEBI" id="CHEBI:132124"/>
        <dbReference type="EC" id="1.8.5.4"/>
    </reaction>
</comment>